<feature type="compositionally biased region" description="Polar residues" evidence="9">
    <location>
        <begin position="124"/>
        <end position="157"/>
    </location>
</feature>
<dbReference type="AlphaFoldDB" id="A0A4Y7SYY7"/>
<evidence type="ECO:0000256" key="4">
    <source>
        <dbReference type="ARBA" id="ARBA00022741"/>
    </source>
</evidence>
<dbReference type="PROSITE" id="PS50011">
    <property type="entry name" value="PROTEIN_KINASE_DOM"/>
    <property type="match status" value="1"/>
</dbReference>
<dbReference type="GO" id="GO:0005524">
    <property type="term" value="F:ATP binding"/>
    <property type="evidence" value="ECO:0007669"/>
    <property type="project" value="UniProtKB-KW"/>
</dbReference>
<dbReference type="GO" id="GO:0004674">
    <property type="term" value="F:protein serine/threonine kinase activity"/>
    <property type="evidence" value="ECO:0007669"/>
    <property type="project" value="UniProtKB-KW"/>
</dbReference>
<evidence type="ECO:0000256" key="8">
    <source>
        <dbReference type="ARBA" id="ARBA00048679"/>
    </source>
</evidence>
<organism evidence="11 12">
    <name type="scientific">Coprinellus micaceus</name>
    <name type="common">Glistening ink-cap mushroom</name>
    <name type="synonym">Coprinus micaceus</name>
    <dbReference type="NCBI Taxonomy" id="71717"/>
    <lineage>
        <taxon>Eukaryota</taxon>
        <taxon>Fungi</taxon>
        <taxon>Dikarya</taxon>
        <taxon>Basidiomycota</taxon>
        <taxon>Agaricomycotina</taxon>
        <taxon>Agaricomycetes</taxon>
        <taxon>Agaricomycetidae</taxon>
        <taxon>Agaricales</taxon>
        <taxon>Agaricineae</taxon>
        <taxon>Psathyrellaceae</taxon>
        <taxon>Coprinellus</taxon>
    </lineage>
</organism>
<keyword evidence="5 11" id="KW-0418">Kinase</keyword>
<keyword evidence="12" id="KW-1185">Reference proteome</keyword>
<evidence type="ECO:0000256" key="7">
    <source>
        <dbReference type="ARBA" id="ARBA00047899"/>
    </source>
</evidence>
<keyword evidence="4" id="KW-0547">Nucleotide-binding</keyword>
<dbReference type="OrthoDB" id="10252171at2759"/>
<name>A0A4Y7SYY7_COPMI</name>
<reference evidence="11 12" key="1">
    <citation type="journal article" date="2019" name="Nat. Ecol. Evol.">
        <title>Megaphylogeny resolves global patterns of mushroom evolution.</title>
        <authorList>
            <person name="Varga T."/>
            <person name="Krizsan K."/>
            <person name="Foldi C."/>
            <person name="Dima B."/>
            <person name="Sanchez-Garcia M."/>
            <person name="Sanchez-Ramirez S."/>
            <person name="Szollosi G.J."/>
            <person name="Szarkandi J.G."/>
            <person name="Papp V."/>
            <person name="Albert L."/>
            <person name="Andreopoulos W."/>
            <person name="Angelini C."/>
            <person name="Antonin V."/>
            <person name="Barry K.W."/>
            <person name="Bougher N.L."/>
            <person name="Buchanan P."/>
            <person name="Buyck B."/>
            <person name="Bense V."/>
            <person name="Catcheside P."/>
            <person name="Chovatia M."/>
            <person name="Cooper J."/>
            <person name="Damon W."/>
            <person name="Desjardin D."/>
            <person name="Finy P."/>
            <person name="Geml J."/>
            <person name="Haridas S."/>
            <person name="Hughes K."/>
            <person name="Justo A."/>
            <person name="Karasinski D."/>
            <person name="Kautmanova I."/>
            <person name="Kiss B."/>
            <person name="Kocsube S."/>
            <person name="Kotiranta H."/>
            <person name="LaButti K.M."/>
            <person name="Lechner B.E."/>
            <person name="Liimatainen K."/>
            <person name="Lipzen A."/>
            <person name="Lukacs Z."/>
            <person name="Mihaltcheva S."/>
            <person name="Morgado L.N."/>
            <person name="Niskanen T."/>
            <person name="Noordeloos M.E."/>
            <person name="Ohm R.A."/>
            <person name="Ortiz-Santana B."/>
            <person name="Ovrebo C."/>
            <person name="Racz N."/>
            <person name="Riley R."/>
            <person name="Savchenko A."/>
            <person name="Shiryaev A."/>
            <person name="Soop K."/>
            <person name="Spirin V."/>
            <person name="Szebenyi C."/>
            <person name="Tomsovsky M."/>
            <person name="Tulloss R.E."/>
            <person name="Uehling J."/>
            <person name="Grigoriev I.V."/>
            <person name="Vagvolgyi C."/>
            <person name="Papp T."/>
            <person name="Martin F.M."/>
            <person name="Miettinen O."/>
            <person name="Hibbett D.S."/>
            <person name="Nagy L.G."/>
        </authorList>
    </citation>
    <scope>NUCLEOTIDE SEQUENCE [LARGE SCALE GENOMIC DNA]</scope>
    <source>
        <strain evidence="11 12">FP101781</strain>
    </source>
</reference>
<dbReference type="InterPro" id="IPR008271">
    <property type="entry name" value="Ser/Thr_kinase_AS"/>
</dbReference>
<dbReference type="PANTHER" id="PTHR24356">
    <property type="entry name" value="SERINE/THREONINE-PROTEIN KINASE"/>
    <property type="match status" value="1"/>
</dbReference>
<evidence type="ECO:0000313" key="12">
    <source>
        <dbReference type="Proteomes" id="UP000298030"/>
    </source>
</evidence>
<comment type="catalytic activity">
    <reaction evidence="7">
        <text>L-threonyl-[protein] + ATP = O-phospho-L-threonyl-[protein] + ADP + H(+)</text>
        <dbReference type="Rhea" id="RHEA:46608"/>
        <dbReference type="Rhea" id="RHEA-COMP:11060"/>
        <dbReference type="Rhea" id="RHEA-COMP:11605"/>
        <dbReference type="ChEBI" id="CHEBI:15378"/>
        <dbReference type="ChEBI" id="CHEBI:30013"/>
        <dbReference type="ChEBI" id="CHEBI:30616"/>
        <dbReference type="ChEBI" id="CHEBI:61977"/>
        <dbReference type="ChEBI" id="CHEBI:456216"/>
        <dbReference type="EC" id="2.7.11.1"/>
    </reaction>
</comment>
<protein>
    <recommendedName>
        <fullName evidence="1">non-specific serine/threonine protein kinase</fullName>
        <ecNumber evidence="1">2.7.11.1</ecNumber>
    </recommendedName>
</protein>
<sequence>MPHYNPPNAGNSGPRTPDYIPRTGSGVFRMVKSGAIGYRASDYVSGPKRSYPPQSIFPSPTNSDTNLVSSYSGSNSSSGSQRTRVADGSSSGLDKVFLGLAVSAVPRTPLRRARVPSSSRPRKISTSTNQHWVPAGNQLSDPSASPQSAKRAQSGSSDMVGGLLGKYPSAAVSDGLDLDRPVKIVYRKAKGDGKQGLTYVAHLTRLQVAPYGVPVFVKEMEKRYCLTYNSHSEVRANERLIGADTGSHSNGGFIARIHAFVDSPPPYDRYIFVYELHLCDLSAILKRPKSSDYQVTKHRVLWIAQIAAGIDYLHSVGIIHRDIKPDNVLLSPEMNMRLTDLGLAYVSKSKAPLAANGLYCYLACGTPFYAAPEMIRLSEVNPQVRMGWKHADPDETEGRHVFYGPKLDWYSFGVVLYEMAATFFQDPNARKAKRFVLTYDDKEALLGAWQETMDHRRGLVSMTAWGKFMQTHWIPDELWNLLWILLHEVPEQRGDFRAIYKNAFFIEKGKCVFDGLAQTSFDPAKRPTRDYPDKLMDKDYKDVEPLIISHTHSDGVLNQRTKSWIDPSSLLFNCVDEVDYHVAQRAANDPYYNEFNDY</sequence>
<feature type="region of interest" description="Disordered" evidence="9">
    <location>
        <begin position="47"/>
        <end position="90"/>
    </location>
</feature>
<evidence type="ECO:0000256" key="1">
    <source>
        <dbReference type="ARBA" id="ARBA00012513"/>
    </source>
</evidence>
<dbReference type="InterPro" id="IPR000719">
    <property type="entry name" value="Prot_kinase_dom"/>
</dbReference>
<dbReference type="EMBL" id="QPFP01000045">
    <property type="protein sequence ID" value="TEB26848.1"/>
    <property type="molecule type" value="Genomic_DNA"/>
</dbReference>
<feature type="region of interest" description="Disordered" evidence="9">
    <location>
        <begin position="111"/>
        <end position="159"/>
    </location>
</feature>
<evidence type="ECO:0000256" key="5">
    <source>
        <dbReference type="ARBA" id="ARBA00022777"/>
    </source>
</evidence>
<keyword evidence="6" id="KW-0067">ATP-binding</keyword>
<dbReference type="SMART" id="SM00220">
    <property type="entry name" value="S_TKc"/>
    <property type="match status" value="1"/>
</dbReference>
<dbReference type="InterPro" id="IPR011009">
    <property type="entry name" value="Kinase-like_dom_sf"/>
</dbReference>
<gene>
    <name evidence="11" type="ORF">FA13DRAFT_1776735</name>
</gene>
<evidence type="ECO:0000313" key="11">
    <source>
        <dbReference type="EMBL" id="TEB26848.1"/>
    </source>
</evidence>
<accession>A0A4Y7SYY7</accession>
<dbReference type="SUPFAM" id="SSF56112">
    <property type="entry name" value="Protein kinase-like (PK-like)"/>
    <property type="match status" value="1"/>
</dbReference>
<proteinExistence type="predicted"/>
<feature type="region of interest" description="Disordered" evidence="9">
    <location>
        <begin position="1"/>
        <end position="24"/>
    </location>
</feature>
<dbReference type="Proteomes" id="UP000298030">
    <property type="component" value="Unassembled WGS sequence"/>
</dbReference>
<dbReference type="InterPro" id="IPR050236">
    <property type="entry name" value="Ser_Thr_kinase_AGC"/>
</dbReference>
<comment type="caution">
    <text evidence="11">The sequence shown here is derived from an EMBL/GenBank/DDBJ whole genome shotgun (WGS) entry which is preliminary data.</text>
</comment>
<dbReference type="STRING" id="71717.A0A4Y7SYY7"/>
<dbReference type="Gene3D" id="1.10.510.10">
    <property type="entry name" value="Transferase(Phosphotransferase) domain 1"/>
    <property type="match status" value="1"/>
</dbReference>
<evidence type="ECO:0000256" key="2">
    <source>
        <dbReference type="ARBA" id="ARBA00022527"/>
    </source>
</evidence>
<feature type="domain" description="Protein kinase" evidence="10">
    <location>
        <begin position="184"/>
        <end position="505"/>
    </location>
</feature>
<feature type="compositionally biased region" description="Low complexity" evidence="9">
    <location>
        <begin position="69"/>
        <end position="80"/>
    </location>
</feature>
<evidence type="ECO:0000259" key="10">
    <source>
        <dbReference type="PROSITE" id="PS50011"/>
    </source>
</evidence>
<dbReference type="Pfam" id="PF00069">
    <property type="entry name" value="Pkinase"/>
    <property type="match status" value="1"/>
</dbReference>
<evidence type="ECO:0000256" key="3">
    <source>
        <dbReference type="ARBA" id="ARBA00022679"/>
    </source>
</evidence>
<comment type="catalytic activity">
    <reaction evidence="8">
        <text>L-seryl-[protein] + ATP = O-phospho-L-seryl-[protein] + ADP + H(+)</text>
        <dbReference type="Rhea" id="RHEA:17989"/>
        <dbReference type="Rhea" id="RHEA-COMP:9863"/>
        <dbReference type="Rhea" id="RHEA-COMP:11604"/>
        <dbReference type="ChEBI" id="CHEBI:15378"/>
        <dbReference type="ChEBI" id="CHEBI:29999"/>
        <dbReference type="ChEBI" id="CHEBI:30616"/>
        <dbReference type="ChEBI" id="CHEBI:83421"/>
        <dbReference type="ChEBI" id="CHEBI:456216"/>
        <dbReference type="EC" id="2.7.11.1"/>
    </reaction>
</comment>
<dbReference type="PROSITE" id="PS00108">
    <property type="entry name" value="PROTEIN_KINASE_ST"/>
    <property type="match status" value="1"/>
</dbReference>
<keyword evidence="2" id="KW-0723">Serine/threonine-protein kinase</keyword>
<evidence type="ECO:0000256" key="9">
    <source>
        <dbReference type="SAM" id="MobiDB-lite"/>
    </source>
</evidence>
<keyword evidence="3" id="KW-0808">Transferase</keyword>
<dbReference type="EC" id="2.7.11.1" evidence="1"/>
<feature type="compositionally biased region" description="Polar residues" evidence="9">
    <location>
        <begin position="52"/>
        <end position="68"/>
    </location>
</feature>
<evidence type="ECO:0000256" key="6">
    <source>
        <dbReference type="ARBA" id="ARBA00022840"/>
    </source>
</evidence>